<feature type="domain" description="HMA" evidence="2">
    <location>
        <begin position="3"/>
        <end position="68"/>
    </location>
</feature>
<dbReference type="EMBL" id="JAATJH010000012">
    <property type="protein sequence ID" value="NJC28412.1"/>
    <property type="molecule type" value="Genomic_DNA"/>
</dbReference>
<comment type="caution">
    <text evidence="3">The sequence shown here is derived from an EMBL/GenBank/DDBJ whole genome shotgun (WGS) entry which is preliminary data.</text>
</comment>
<proteinExistence type="predicted"/>
<gene>
    <name evidence="3" type="ORF">GGR27_003935</name>
</gene>
<dbReference type="InterPro" id="IPR006121">
    <property type="entry name" value="HMA_dom"/>
</dbReference>
<dbReference type="InterPro" id="IPR036163">
    <property type="entry name" value="HMA_dom_sf"/>
</dbReference>
<accession>A0ABX0XI54</accession>
<dbReference type="Proteomes" id="UP000770785">
    <property type="component" value="Unassembled WGS sequence"/>
</dbReference>
<dbReference type="InterPro" id="IPR017969">
    <property type="entry name" value="Heavy-metal-associated_CS"/>
</dbReference>
<dbReference type="CDD" id="cd00371">
    <property type="entry name" value="HMA"/>
    <property type="match status" value="1"/>
</dbReference>
<evidence type="ECO:0000313" key="4">
    <source>
        <dbReference type="Proteomes" id="UP000770785"/>
    </source>
</evidence>
<dbReference type="PROSITE" id="PS01047">
    <property type="entry name" value="HMA_1"/>
    <property type="match status" value="1"/>
</dbReference>
<evidence type="ECO:0000313" key="3">
    <source>
        <dbReference type="EMBL" id="NJC28412.1"/>
    </source>
</evidence>
<keyword evidence="4" id="KW-1185">Reference proteome</keyword>
<reference evidence="3 4" key="1">
    <citation type="submission" date="2020-03" db="EMBL/GenBank/DDBJ databases">
        <title>Genomic Encyclopedia of Type Strains, Phase IV (KMG-IV): sequencing the most valuable type-strain genomes for metagenomic binning, comparative biology and taxonomic classification.</title>
        <authorList>
            <person name="Goeker M."/>
        </authorList>
    </citation>
    <scope>NUCLEOTIDE SEQUENCE [LARGE SCALE GENOMIC DNA]</scope>
    <source>
        <strain evidence="3 4">DSM 105096</strain>
    </source>
</reference>
<evidence type="ECO:0000259" key="2">
    <source>
        <dbReference type="PROSITE" id="PS50846"/>
    </source>
</evidence>
<dbReference type="Pfam" id="PF00403">
    <property type="entry name" value="HMA"/>
    <property type="match status" value="1"/>
</dbReference>
<name>A0ABX0XI54_9BACT</name>
<evidence type="ECO:0000256" key="1">
    <source>
        <dbReference type="ARBA" id="ARBA00022723"/>
    </source>
</evidence>
<sequence>MASKLQYFSTNINCGSCVRTVTAFLDDVPGVTIWRVDVEDARKVLTVEGNASEADIVATVEEAGFDIQPLELA</sequence>
<dbReference type="Gene3D" id="3.30.70.100">
    <property type="match status" value="1"/>
</dbReference>
<keyword evidence="1" id="KW-0479">Metal-binding</keyword>
<dbReference type="PROSITE" id="PS50846">
    <property type="entry name" value="HMA_2"/>
    <property type="match status" value="1"/>
</dbReference>
<dbReference type="RefSeq" id="WP_168040411.1">
    <property type="nucleotide sequence ID" value="NZ_JAATJH010000012.1"/>
</dbReference>
<protein>
    <submittedName>
        <fullName evidence="3">Copper chaperone CopZ</fullName>
    </submittedName>
</protein>
<organism evidence="3 4">
    <name type="scientific">Neolewinella antarctica</name>
    <dbReference type="NCBI Taxonomy" id="442734"/>
    <lineage>
        <taxon>Bacteria</taxon>
        <taxon>Pseudomonadati</taxon>
        <taxon>Bacteroidota</taxon>
        <taxon>Saprospiria</taxon>
        <taxon>Saprospirales</taxon>
        <taxon>Lewinellaceae</taxon>
        <taxon>Neolewinella</taxon>
    </lineage>
</organism>
<dbReference type="SUPFAM" id="SSF55008">
    <property type="entry name" value="HMA, heavy metal-associated domain"/>
    <property type="match status" value="1"/>
</dbReference>